<reference evidence="2" key="1">
    <citation type="journal article" date="2019" name="Int. J. Syst. Evol. Microbiol.">
        <title>The Global Catalogue of Microorganisms (GCM) 10K type strain sequencing project: providing services to taxonomists for standard genome sequencing and annotation.</title>
        <authorList>
            <consortium name="The Broad Institute Genomics Platform"/>
            <consortium name="The Broad Institute Genome Sequencing Center for Infectious Disease"/>
            <person name="Wu L."/>
            <person name="Ma J."/>
        </authorList>
    </citation>
    <scope>NUCLEOTIDE SEQUENCE [LARGE SCALE GENOMIC DNA]</scope>
    <source>
        <strain evidence="2">CGMCC 4.7242</strain>
    </source>
</reference>
<sequence>MTRKFDYFVLFAEMRTGSNFLETSICEFPGITSYGEAFNPVFIGKQGKTELLGISLEARRDDPLALLQRMRDASPGLFGFRFFHDHDPRVLDHVLSDPRCAKIILTRNPLESYVSRKIASATGQWKLQNVRFQRSARVEFKSDEFLQMMEELQNFQLLLLHGLQVSGQTAFYIAYEDIQNVRVLNGLGKYLGLDAKLDAPSDKLKKQNPEDIRDKVTNPEEMERALARLDRFNLSRTPNFEPRRGAGVPSFSAGAQTPLLFMPVRCGPEARVLAWMEDMDGAPPVDGFTGRSIRRWQSANPGHRTFTVVRHPLARAHAAFCDYLLTPRLRAIKTALIKVHKLPLPQNGEVLSVAEHREAFLAFLRFVKGNLSGQTSVHVHGSWASQCAVLQGFAQFALPDFVLREEEIEAELPRIAALLGKTAPAPRKTTEERPVALADIHDEELEAAAREAYDRDYLAFGYGNWQG</sequence>
<gene>
    <name evidence="1" type="ORF">ACFSGJ_15210</name>
</gene>
<name>A0ABW4S7K6_9RHOB</name>
<keyword evidence="2" id="KW-1185">Reference proteome</keyword>
<dbReference type="Proteomes" id="UP001597353">
    <property type="component" value="Unassembled WGS sequence"/>
</dbReference>
<dbReference type="EMBL" id="JBHUGH010000012">
    <property type="protein sequence ID" value="MFD1913560.1"/>
    <property type="molecule type" value="Genomic_DNA"/>
</dbReference>
<accession>A0ABW4S7K6</accession>
<dbReference type="RefSeq" id="WP_390263613.1">
    <property type="nucleotide sequence ID" value="NZ_JBHUGH010000012.1"/>
</dbReference>
<protein>
    <submittedName>
        <fullName evidence="1">Nodulation protein NodH</fullName>
    </submittedName>
</protein>
<dbReference type="SUPFAM" id="SSF52540">
    <property type="entry name" value="P-loop containing nucleoside triphosphate hydrolases"/>
    <property type="match status" value="1"/>
</dbReference>
<dbReference type="InterPro" id="IPR027417">
    <property type="entry name" value="P-loop_NTPase"/>
</dbReference>
<proteinExistence type="predicted"/>
<organism evidence="1 2">
    <name type="scientific">Halodurantibacterium flavum</name>
    <dbReference type="NCBI Taxonomy" id="1382802"/>
    <lineage>
        <taxon>Bacteria</taxon>
        <taxon>Pseudomonadati</taxon>
        <taxon>Pseudomonadota</taxon>
        <taxon>Alphaproteobacteria</taxon>
        <taxon>Rhodobacterales</taxon>
        <taxon>Paracoccaceae</taxon>
        <taxon>Halodurantibacterium</taxon>
    </lineage>
</organism>
<dbReference type="Gene3D" id="3.40.50.300">
    <property type="entry name" value="P-loop containing nucleotide triphosphate hydrolases"/>
    <property type="match status" value="1"/>
</dbReference>
<comment type="caution">
    <text evidence="1">The sequence shown here is derived from an EMBL/GenBank/DDBJ whole genome shotgun (WGS) entry which is preliminary data.</text>
</comment>
<evidence type="ECO:0000313" key="2">
    <source>
        <dbReference type="Proteomes" id="UP001597353"/>
    </source>
</evidence>
<evidence type="ECO:0000313" key="1">
    <source>
        <dbReference type="EMBL" id="MFD1913560.1"/>
    </source>
</evidence>